<evidence type="ECO:0000259" key="9">
    <source>
        <dbReference type="PROSITE" id="PS50206"/>
    </source>
</evidence>
<feature type="domain" description="Rhodanese" evidence="9">
    <location>
        <begin position="411"/>
        <end position="531"/>
    </location>
</feature>
<dbReference type="EC" id="3.4.19.12" evidence="3"/>
<evidence type="ECO:0000313" key="12">
    <source>
        <dbReference type="Proteomes" id="UP000813824"/>
    </source>
</evidence>
<feature type="compositionally biased region" description="Low complexity" evidence="8">
    <location>
        <begin position="730"/>
        <end position="745"/>
    </location>
</feature>
<feature type="compositionally biased region" description="Pro residues" evidence="8">
    <location>
        <begin position="7"/>
        <end position="16"/>
    </location>
</feature>
<protein>
    <recommendedName>
        <fullName evidence="3">ubiquitinyl hydrolase 1</fullName>
        <ecNumber evidence="3">3.4.19.12</ecNumber>
    </recommendedName>
</protein>
<dbReference type="Pfam" id="PF00443">
    <property type="entry name" value="UCH"/>
    <property type="match status" value="1"/>
</dbReference>
<gene>
    <name evidence="11" type="ORF">BXZ70DRAFT_1053071</name>
</gene>
<evidence type="ECO:0000256" key="5">
    <source>
        <dbReference type="ARBA" id="ARBA00022786"/>
    </source>
</evidence>
<evidence type="ECO:0000256" key="2">
    <source>
        <dbReference type="ARBA" id="ARBA00009085"/>
    </source>
</evidence>
<feature type="compositionally biased region" description="Low complexity" evidence="8">
    <location>
        <begin position="656"/>
        <end position="667"/>
    </location>
</feature>
<comment type="similarity">
    <text evidence="2">Belongs to the peptidase C19 family.</text>
</comment>
<feature type="region of interest" description="Disordered" evidence="8">
    <location>
        <begin position="1"/>
        <end position="27"/>
    </location>
</feature>
<dbReference type="Proteomes" id="UP000813824">
    <property type="component" value="Unassembled WGS sequence"/>
</dbReference>
<feature type="domain" description="USP" evidence="10">
    <location>
        <begin position="848"/>
        <end position="1202"/>
    </location>
</feature>
<feature type="region of interest" description="Disordered" evidence="8">
    <location>
        <begin position="184"/>
        <end position="268"/>
    </location>
</feature>
<feature type="compositionally biased region" description="Pro residues" evidence="8">
    <location>
        <begin position="315"/>
        <end position="325"/>
    </location>
</feature>
<dbReference type="AlphaFoldDB" id="A0A8K0XJZ3"/>
<sequence>MPGVTVLPPPPPPNFPTPSASNFSAASKSLFDLVPPEMQNGSPPANRETVADIKSSAAQQIQQLRGRGLSSNTLLRTAKEHIAKATKLENDGDLRGAYKSLTIAAQLTRLLMDSPELKQEKQMQGLKGPLNRDIALFTANEGRGLPERTHALETKLRDAEPEEVESPLKSGSSIAERLRMLQDHGFKDTSTSKRVSREIPSLPSVPTTRPNRLSIQDIPFSPTSSSLASPAIASSTSPSPHTLIPASSFRKEDTSPTSSPTSSPHMPHLSVSEFTQAFPSIDELDEIEANGSPHVTGNKPSPSPLLAPKAFPSIPLDPGPRPSSTPIPVTMDTTFISRPASPSQVPLQTPSHVPHSPVVPRKPSNLQLNHQVSRSPLIPAGSLALTSSSEKRDVPIRTLFPKVLHEHLNKPHFEILILDVRTKEQFAAEHIKADAIVCIEPFILLRDSVTDESIQDALTLAPRNQSILFSNRDKFDLIAICDEDSVSNPPAVNALIKAIYERSFAKMLKQVPLLLVGGIKAWKEEFGDAWVVRGTQDSTDTPNSLNTMINGVNGIGTATTSSASSSLNGLGISGVNSANGIVAPIASRPIVSHSRIPAETSTVPQVSLPMFSPSLSDTSSFTSGRSRSGTTSATASVEPNGYKMWIPPSNVADQMPSRPSSNDSSLSGPPPIDMSKKPLARRGALVSRPSSNSISYAPPPIPEHTRTHHVSASISNTSSIQYPSFPRHISPQVSGSSSSFSPSSPRIGGVSVPPQASINPSPLSRRRSEYIDQSQEALSGINGRPPIDYPDLPSQQILRPPPAVASHSMERQDNRPRLLQQSHVGPRPPTIPSDYPVVYWSDIRVGTSGLKNLGNTCYMNSTIQCLSATVPFARFFTDGRWRNAVNMINTEGTKGVLAQAFATILRDMWQGEVQFLSPTTFRRTLCTYASVFSGTEQHDCQEFLSILLDKLHEDLNRVLNRPDTTPTPEYEAQLEKLPIQVASEQEWQIYRMRSDSLVVDYFQGQYQSRLECMTCHHTSTTYNAFMFLQLPLSSGRSKVTLNTCLDAFVKEEVLEKGDAWSCPKCKKSRKATKKLTLSRLPPVLLIQLKRFSANGYFTDKIDTMVDFPLKGLDLTNYMPSPLPPGVGGVAPTSADDPRSQVPPYRYDLYAVTNHYGTLSGGHYTAFLASGNGWLHCDDSRVSEAKVGDIVGKPAYMLYYKRVKV</sequence>
<feature type="compositionally biased region" description="Low complexity" evidence="8">
    <location>
        <begin position="219"/>
        <end position="242"/>
    </location>
</feature>
<comment type="catalytic activity">
    <reaction evidence="1">
        <text>Thiol-dependent hydrolysis of ester, thioester, amide, peptide and isopeptide bonds formed by the C-terminal Gly of ubiquitin (a 76-residue protein attached to proteins as an intracellular targeting signal).</text>
        <dbReference type="EC" id="3.4.19.12"/>
    </reaction>
</comment>
<feature type="region of interest" description="Disordered" evidence="8">
    <location>
        <begin position="615"/>
        <end position="827"/>
    </location>
</feature>
<dbReference type="PROSITE" id="PS00973">
    <property type="entry name" value="USP_2"/>
    <property type="match status" value="1"/>
</dbReference>
<dbReference type="Pfam" id="PF00581">
    <property type="entry name" value="Rhodanese"/>
    <property type="match status" value="1"/>
</dbReference>
<dbReference type="InterPro" id="IPR001394">
    <property type="entry name" value="Peptidase_C19_UCH"/>
</dbReference>
<dbReference type="GO" id="GO:0016579">
    <property type="term" value="P:protein deubiquitination"/>
    <property type="evidence" value="ECO:0007669"/>
    <property type="project" value="InterPro"/>
</dbReference>
<reference evidence="11" key="1">
    <citation type="journal article" date="2021" name="New Phytol.">
        <title>Evolutionary innovations through gain and loss of genes in the ectomycorrhizal Boletales.</title>
        <authorList>
            <person name="Wu G."/>
            <person name="Miyauchi S."/>
            <person name="Morin E."/>
            <person name="Kuo A."/>
            <person name="Drula E."/>
            <person name="Varga T."/>
            <person name="Kohler A."/>
            <person name="Feng B."/>
            <person name="Cao Y."/>
            <person name="Lipzen A."/>
            <person name="Daum C."/>
            <person name="Hundley H."/>
            <person name="Pangilinan J."/>
            <person name="Johnson J."/>
            <person name="Barry K."/>
            <person name="LaButti K."/>
            <person name="Ng V."/>
            <person name="Ahrendt S."/>
            <person name="Min B."/>
            <person name="Choi I.G."/>
            <person name="Park H."/>
            <person name="Plett J.M."/>
            <person name="Magnuson J."/>
            <person name="Spatafora J.W."/>
            <person name="Nagy L.G."/>
            <person name="Henrissat B."/>
            <person name="Grigoriev I.V."/>
            <person name="Yang Z.L."/>
            <person name="Xu J."/>
            <person name="Martin F.M."/>
        </authorList>
    </citation>
    <scope>NUCLEOTIDE SEQUENCE</scope>
    <source>
        <strain evidence="11">KKN 215</strain>
    </source>
</reference>
<dbReference type="InterPro" id="IPR038765">
    <property type="entry name" value="Papain-like_cys_pep_sf"/>
</dbReference>
<evidence type="ECO:0000256" key="4">
    <source>
        <dbReference type="ARBA" id="ARBA00022670"/>
    </source>
</evidence>
<dbReference type="SUPFAM" id="SSF54001">
    <property type="entry name" value="Cysteine proteinases"/>
    <property type="match status" value="1"/>
</dbReference>
<dbReference type="CDD" id="cd00158">
    <property type="entry name" value="RHOD"/>
    <property type="match status" value="1"/>
</dbReference>
<dbReference type="PROSITE" id="PS00972">
    <property type="entry name" value="USP_1"/>
    <property type="match status" value="1"/>
</dbReference>
<dbReference type="InterPro" id="IPR018200">
    <property type="entry name" value="USP_CS"/>
</dbReference>
<dbReference type="InterPro" id="IPR028889">
    <property type="entry name" value="USP"/>
</dbReference>
<dbReference type="Gene3D" id="3.40.250.10">
    <property type="entry name" value="Rhodanese-like domain"/>
    <property type="match status" value="1"/>
</dbReference>
<dbReference type="GO" id="GO:0004843">
    <property type="term" value="F:cysteine-type deubiquitinase activity"/>
    <property type="evidence" value="ECO:0007669"/>
    <property type="project" value="UniProtKB-EC"/>
</dbReference>
<dbReference type="OrthoDB" id="292964at2759"/>
<evidence type="ECO:0000313" key="11">
    <source>
        <dbReference type="EMBL" id="KAH8077882.1"/>
    </source>
</evidence>
<dbReference type="PANTHER" id="PTHR21646:SF95">
    <property type="entry name" value="UBIQUITIN CARBOXYL-TERMINAL HYDROLASE 4-RELATED"/>
    <property type="match status" value="1"/>
</dbReference>
<keyword evidence="4" id="KW-0645">Protease</keyword>
<evidence type="ECO:0000256" key="8">
    <source>
        <dbReference type="SAM" id="MobiDB-lite"/>
    </source>
</evidence>
<evidence type="ECO:0000256" key="3">
    <source>
        <dbReference type="ARBA" id="ARBA00012759"/>
    </source>
</evidence>
<feature type="region of interest" description="Disordered" evidence="8">
    <location>
        <begin position="289"/>
        <end position="325"/>
    </location>
</feature>
<evidence type="ECO:0000256" key="7">
    <source>
        <dbReference type="ARBA" id="ARBA00022807"/>
    </source>
</evidence>
<dbReference type="PROSITE" id="PS50235">
    <property type="entry name" value="USP_3"/>
    <property type="match status" value="1"/>
</dbReference>
<evidence type="ECO:0000259" key="10">
    <source>
        <dbReference type="PROSITE" id="PS50235"/>
    </source>
</evidence>
<dbReference type="InterPro" id="IPR050185">
    <property type="entry name" value="Ub_carboxyl-term_hydrolase"/>
</dbReference>
<name>A0A8K0XJZ3_9AGAR</name>
<dbReference type="SMART" id="SM00450">
    <property type="entry name" value="RHOD"/>
    <property type="match status" value="1"/>
</dbReference>
<evidence type="ECO:0000256" key="1">
    <source>
        <dbReference type="ARBA" id="ARBA00000707"/>
    </source>
</evidence>
<dbReference type="SUPFAM" id="SSF52821">
    <property type="entry name" value="Rhodanese/Cell cycle control phosphatase"/>
    <property type="match status" value="1"/>
</dbReference>
<keyword evidence="5" id="KW-0833">Ubl conjugation pathway</keyword>
<organism evidence="11 12">
    <name type="scientific">Cristinia sonorae</name>
    <dbReference type="NCBI Taxonomy" id="1940300"/>
    <lineage>
        <taxon>Eukaryota</taxon>
        <taxon>Fungi</taxon>
        <taxon>Dikarya</taxon>
        <taxon>Basidiomycota</taxon>
        <taxon>Agaricomycotina</taxon>
        <taxon>Agaricomycetes</taxon>
        <taxon>Agaricomycetidae</taxon>
        <taxon>Agaricales</taxon>
        <taxon>Pleurotineae</taxon>
        <taxon>Stephanosporaceae</taxon>
        <taxon>Cristinia</taxon>
    </lineage>
</organism>
<dbReference type="GO" id="GO:0006508">
    <property type="term" value="P:proteolysis"/>
    <property type="evidence" value="ECO:0007669"/>
    <property type="project" value="UniProtKB-KW"/>
</dbReference>
<dbReference type="InterPro" id="IPR036873">
    <property type="entry name" value="Rhodanese-like_dom_sf"/>
</dbReference>
<feature type="compositionally biased region" description="Polar residues" evidence="8">
    <location>
        <begin position="710"/>
        <end position="722"/>
    </location>
</feature>
<feature type="compositionally biased region" description="Polar residues" evidence="8">
    <location>
        <begin position="204"/>
        <end position="214"/>
    </location>
</feature>
<keyword evidence="6" id="KW-0378">Hydrolase</keyword>
<keyword evidence="12" id="KW-1185">Reference proteome</keyword>
<feature type="compositionally biased region" description="Basic and acidic residues" evidence="8">
    <location>
        <begin position="184"/>
        <end position="197"/>
    </location>
</feature>
<keyword evidence="7" id="KW-0788">Thiol protease</keyword>
<feature type="compositionally biased region" description="Low complexity" evidence="8">
    <location>
        <begin position="255"/>
        <end position="264"/>
    </location>
</feature>
<dbReference type="PROSITE" id="PS50206">
    <property type="entry name" value="RHODANESE_3"/>
    <property type="match status" value="1"/>
</dbReference>
<feature type="compositionally biased region" description="Low complexity" evidence="8">
    <location>
        <begin position="615"/>
        <end position="636"/>
    </location>
</feature>
<dbReference type="CDD" id="cd02674">
    <property type="entry name" value="Peptidase_C19R"/>
    <property type="match status" value="1"/>
</dbReference>
<evidence type="ECO:0000256" key="6">
    <source>
        <dbReference type="ARBA" id="ARBA00022801"/>
    </source>
</evidence>
<proteinExistence type="inferred from homology"/>
<dbReference type="Gene3D" id="3.90.70.10">
    <property type="entry name" value="Cysteine proteinases"/>
    <property type="match status" value="1"/>
</dbReference>
<dbReference type="EMBL" id="JAEVFJ010000061">
    <property type="protein sequence ID" value="KAH8077882.1"/>
    <property type="molecule type" value="Genomic_DNA"/>
</dbReference>
<dbReference type="PANTHER" id="PTHR21646">
    <property type="entry name" value="UBIQUITIN CARBOXYL-TERMINAL HYDROLASE"/>
    <property type="match status" value="1"/>
</dbReference>
<comment type="caution">
    <text evidence="11">The sequence shown here is derived from an EMBL/GenBank/DDBJ whole genome shotgun (WGS) entry which is preliminary data.</text>
</comment>
<dbReference type="InterPro" id="IPR001763">
    <property type="entry name" value="Rhodanese-like_dom"/>
</dbReference>
<accession>A0A8K0XJZ3</accession>